<feature type="chain" id="PRO_5046814248" description="Lectin" evidence="2">
    <location>
        <begin position="18"/>
        <end position="221"/>
    </location>
</feature>
<feature type="signal peptide" evidence="2">
    <location>
        <begin position="1"/>
        <end position="17"/>
    </location>
</feature>
<dbReference type="PROSITE" id="PS51257">
    <property type="entry name" value="PROKAR_LIPOPROTEIN"/>
    <property type="match status" value="1"/>
</dbReference>
<evidence type="ECO:0000256" key="2">
    <source>
        <dbReference type="SAM" id="SignalP"/>
    </source>
</evidence>
<name>A0ABQ3CA58_9GAMM</name>
<proteinExistence type="predicted"/>
<evidence type="ECO:0000313" key="3">
    <source>
        <dbReference type="EMBL" id="GGZ70545.1"/>
    </source>
</evidence>
<protein>
    <recommendedName>
        <fullName evidence="5">Lectin</fullName>
    </recommendedName>
</protein>
<keyword evidence="4" id="KW-1185">Reference proteome</keyword>
<gene>
    <name evidence="3" type="ORF">GCM10008101_26060</name>
</gene>
<reference evidence="4" key="1">
    <citation type="journal article" date="2019" name="Int. J. Syst. Evol. Microbiol.">
        <title>The Global Catalogue of Microorganisms (GCM) 10K type strain sequencing project: providing services to taxonomists for standard genome sequencing and annotation.</title>
        <authorList>
            <consortium name="The Broad Institute Genomics Platform"/>
            <consortium name="The Broad Institute Genome Sequencing Center for Infectious Disease"/>
            <person name="Wu L."/>
            <person name="Ma J."/>
        </authorList>
    </citation>
    <scope>NUCLEOTIDE SEQUENCE [LARGE SCALE GENOMIC DNA]</scope>
    <source>
        <strain evidence="4">KCTC 22558</strain>
    </source>
</reference>
<dbReference type="RefSeq" id="WP_189450688.1">
    <property type="nucleotide sequence ID" value="NZ_BMXY01000004.1"/>
</dbReference>
<evidence type="ECO:0000256" key="1">
    <source>
        <dbReference type="SAM" id="MobiDB-lite"/>
    </source>
</evidence>
<keyword evidence="2" id="KW-0732">Signal</keyword>
<feature type="region of interest" description="Disordered" evidence="1">
    <location>
        <begin position="18"/>
        <end position="76"/>
    </location>
</feature>
<evidence type="ECO:0000313" key="4">
    <source>
        <dbReference type="Proteomes" id="UP000643403"/>
    </source>
</evidence>
<sequence length="221" mass="22893">MKPLMLLSVLVAASACSRPDTSPVADGAASAAQAPATGDARADASSVDAPPPDAGGARGIAVGEPHPSGSVAVDAGPARADGYGDLRLGMTADEARKAWKGELKGDDVKADNCAYLSPAGTAAGPYLMFEQGRFVRYDVHGANTVAPGGGHVGLSADDIRRLYAGRVEERPHQYVEGGKYLRVVDAASKSRAMVFEIDEHGRVTTWRVGRAPQVDYVEGCS</sequence>
<accession>A0ABQ3CA58</accession>
<organism evidence="3 4">
    <name type="scientific">Cognatilysobacter xinjiangensis</name>
    <dbReference type="NCBI Taxonomy" id="546892"/>
    <lineage>
        <taxon>Bacteria</taxon>
        <taxon>Pseudomonadati</taxon>
        <taxon>Pseudomonadota</taxon>
        <taxon>Gammaproteobacteria</taxon>
        <taxon>Lysobacterales</taxon>
        <taxon>Lysobacteraceae</taxon>
        <taxon>Cognatilysobacter</taxon>
    </lineage>
</organism>
<comment type="caution">
    <text evidence="3">The sequence shown here is derived from an EMBL/GenBank/DDBJ whole genome shotgun (WGS) entry which is preliminary data.</text>
</comment>
<dbReference type="Proteomes" id="UP000643403">
    <property type="component" value="Unassembled WGS sequence"/>
</dbReference>
<evidence type="ECO:0008006" key="5">
    <source>
        <dbReference type="Google" id="ProtNLM"/>
    </source>
</evidence>
<feature type="compositionally biased region" description="Low complexity" evidence="1">
    <location>
        <begin position="18"/>
        <end position="39"/>
    </location>
</feature>
<dbReference type="EMBL" id="BMXY01000004">
    <property type="protein sequence ID" value="GGZ70545.1"/>
    <property type="molecule type" value="Genomic_DNA"/>
</dbReference>